<gene>
    <name evidence="2" type="ORF">Rhopal_007482-T1</name>
</gene>
<accession>A0AAV5GZJ5</accession>
<keyword evidence="3" id="KW-1185">Reference proteome</keyword>
<dbReference type="EMBL" id="BQKY01000017">
    <property type="protein sequence ID" value="GJN94402.1"/>
    <property type="molecule type" value="Genomic_DNA"/>
</dbReference>
<organism evidence="2 3">
    <name type="scientific">Rhodotorula paludigena</name>
    <dbReference type="NCBI Taxonomy" id="86838"/>
    <lineage>
        <taxon>Eukaryota</taxon>
        <taxon>Fungi</taxon>
        <taxon>Dikarya</taxon>
        <taxon>Basidiomycota</taxon>
        <taxon>Pucciniomycotina</taxon>
        <taxon>Microbotryomycetes</taxon>
        <taxon>Sporidiobolales</taxon>
        <taxon>Sporidiobolaceae</taxon>
        <taxon>Rhodotorula</taxon>
    </lineage>
</organism>
<dbReference type="Proteomes" id="UP001342314">
    <property type="component" value="Unassembled WGS sequence"/>
</dbReference>
<evidence type="ECO:0000256" key="1">
    <source>
        <dbReference type="SAM" id="MobiDB-lite"/>
    </source>
</evidence>
<proteinExistence type="predicted"/>
<evidence type="ECO:0000313" key="2">
    <source>
        <dbReference type="EMBL" id="GJN94402.1"/>
    </source>
</evidence>
<reference evidence="2 3" key="1">
    <citation type="submission" date="2021-12" db="EMBL/GenBank/DDBJ databases">
        <title>High titer production of polyol ester of fatty acids by Rhodotorula paludigena BS15 towards product separation-free biomass refinery.</title>
        <authorList>
            <person name="Mano J."/>
            <person name="Ono H."/>
            <person name="Tanaka T."/>
            <person name="Naito K."/>
            <person name="Sushida H."/>
            <person name="Ike M."/>
            <person name="Tokuyasu K."/>
            <person name="Kitaoka M."/>
        </authorList>
    </citation>
    <scope>NUCLEOTIDE SEQUENCE [LARGE SCALE GENOMIC DNA]</scope>
    <source>
        <strain evidence="2 3">BS15</strain>
    </source>
</reference>
<sequence length="285" mass="30767">MSEADLWDSEFAGFEVDIDDSAALARAQRIEAARRAAQDYTAKIEEPGWFNDPALAARSKGAARPALFALHEQYFAGRYSEVVDGGLALLDGVGEGKEESELLDLVMRAARRCARETDERVLALARRWTEYPNLPSLSYISAHILLLNSPLSPSPSLAPPPSSTPAPPPLPPSIPPVSPAEVLRASLASLRIHPLLPRPRALLAQILAPLHPALSHAVEAPPKGKDKDKGEGAAPERGEELEREVERVEGLEEGDRDTLRRVLGLVGAEKGEGEEEGVGRNVRSL</sequence>
<dbReference type="AlphaFoldDB" id="A0AAV5GZJ5"/>
<protein>
    <submittedName>
        <fullName evidence="2">Uncharacterized protein</fullName>
    </submittedName>
</protein>
<comment type="caution">
    <text evidence="2">The sequence shown here is derived from an EMBL/GenBank/DDBJ whole genome shotgun (WGS) entry which is preliminary data.</text>
</comment>
<evidence type="ECO:0000313" key="3">
    <source>
        <dbReference type="Proteomes" id="UP001342314"/>
    </source>
</evidence>
<name>A0AAV5GZJ5_9BASI</name>
<feature type="region of interest" description="Disordered" evidence="1">
    <location>
        <begin position="217"/>
        <end position="285"/>
    </location>
</feature>
<feature type="compositionally biased region" description="Basic and acidic residues" evidence="1">
    <location>
        <begin position="222"/>
        <end position="250"/>
    </location>
</feature>
<feature type="region of interest" description="Disordered" evidence="1">
    <location>
        <begin position="153"/>
        <end position="173"/>
    </location>
</feature>